<organism evidence="10 11">
    <name type="scientific">Dysgonomonas alginatilytica</name>
    <dbReference type="NCBI Taxonomy" id="1605892"/>
    <lineage>
        <taxon>Bacteria</taxon>
        <taxon>Pseudomonadati</taxon>
        <taxon>Bacteroidota</taxon>
        <taxon>Bacteroidia</taxon>
        <taxon>Bacteroidales</taxon>
        <taxon>Dysgonomonadaceae</taxon>
        <taxon>Dysgonomonas</taxon>
    </lineage>
</organism>
<dbReference type="PANTHER" id="PTHR43651">
    <property type="entry name" value="1,4-ALPHA-GLUCAN-BRANCHING ENZYME"/>
    <property type="match status" value="1"/>
</dbReference>
<sequence>MKASIYGDSGLEKYRSTILRRHEKYQLKVAELTSGSDNLSDAANGYLFYGLHAYPDKWVLREWAPNATAVYLMGDFNHWQIDLKYAFYPIPGGNWELELPLETLQHGMLFKLWVKWEDGAGERIPAYIRRVVQDDVSKIFSAQVWQPEPYVWKYDQPKEEIAPIIYEAHIGMSGEEENVATYNHFREKVLPYIADMGYNTIQLMAIQEHPYYGSFGYQVSNFFAPSSRFGTPEELKELIDTAHKLNIRVVLDIVHSHSVINEADGLSRFDGTFDLYFHSGERGTHSVWNSRCFDYGKSEVLAFLLSNCKYWLEEFKFDGFRFDGVTSMMYYDHGIGRDFTNYSMYYDGNQDDDAIVYLTLANKLIHEVNSQAFTIAEDVSGMPGLASSIKDLGIGFDYRMAMGIADFWVKILKDKTDEEWHVGDMFYELTNKRKEEKTISYVESHDQAMVGDKTLIFNLLDSLMYTDMNVFGRNPKVDRGLALHKIIRLATLATAGNGYLTFMGNEFGHPEWIDFPREGNDWSYKYARRQWSLLTDTNLRYRFLAEFEKEMLGLINKQDIFSFRPFAIIQSTPDQVLIFKRNNLVFIFNFNPVKSFTDYGFEVDKGQYKIVLNSDDSEFDGFDRVDDNYDYSTLSIKGKDVLRVYIPARTAFVLEKK</sequence>
<gene>
    <name evidence="10" type="ORF">CLV62_10938</name>
</gene>
<dbReference type="GO" id="GO:0003844">
    <property type="term" value="F:1,4-alpha-glucan branching enzyme activity"/>
    <property type="evidence" value="ECO:0007669"/>
    <property type="project" value="UniProtKB-EC"/>
</dbReference>
<dbReference type="SUPFAM" id="SSF51445">
    <property type="entry name" value="(Trans)glycosidases"/>
    <property type="match status" value="1"/>
</dbReference>
<comment type="similarity">
    <text evidence="3">Belongs to the glycosyl hydrolase 13 family. GlgB subfamily.</text>
</comment>
<dbReference type="CDD" id="cd11321">
    <property type="entry name" value="AmyAc_bac_euk_BE"/>
    <property type="match status" value="1"/>
</dbReference>
<dbReference type="EC" id="2.4.1.18" evidence="4"/>
<dbReference type="SMART" id="SM00642">
    <property type="entry name" value="Aamy"/>
    <property type="match status" value="1"/>
</dbReference>
<evidence type="ECO:0000256" key="3">
    <source>
        <dbReference type="ARBA" id="ARBA00009000"/>
    </source>
</evidence>
<dbReference type="GO" id="GO:0004553">
    <property type="term" value="F:hydrolase activity, hydrolyzing O-glycosyl compounds"/>
    <property type="evidence" value="ECO:0007669"/>
    <property type="project" value="InterPro"/>
</dbReference>
<dbReference type="EMBL" id="QICL01000009">
    <property type="protein sequence ID" value="PXV64712.1"/>
    <property type="molecule type" value="Genomic_DNA"/>
</dbReference>
<dbReference type="Proteomes" id="UP000247973">
    <property type="component" value="Unassembled WGS sequence"/>
</dbReference>
<evidence type="ECO:0000256" key="1">
    <source>
        <dbReference type="ARBA" id="ARBA00000826"/>
    </source>
</evidence>
<dbReference type="GO" id="GO:0005737">
    <property type="term" value="C:cytoplasm"/>
    <property type="evidence" value="ECO:0007669"/>
    <property type="project" value="TreeGrafter"/>
</dbReference>
<dbReference type="PANTHER" id="PTHR43651:SF3">
    <property type="entry name" value="1,4-ALPHA-GLUCAN-BRANCHING ENZYME"/>
    <property type="match status" value="1"/>
</dbReference>
<proteinExistence type="inferred from homology"/>
<dbReference type="InterPro" id="IPR037439">
    <property type="entry name" value="Branching_enzy"/>
</dbReference>
<dbReference type="GO" id="GO:0043169">
    <property type="term" value="F:cation binding"/>
    <property type="evidence" value="ECO:0007669"/>
    <property type="project" value="InterPro"/>
</dbReference>
<comment type="caution">
    <text evidence="10">The sequence shown here is derived from an EMBL/GenBank/DDBJ whole genome shotgun (WGS) entry which is preliminary data.</text>
</comment>
<evidence type="ECO:0000256" key="4">
    <source>
        <dbReference type="ARBA" id="ARBA00012541"/>
    </source>
</evidence>
<protein>
    <recommendedName>
        <fullName evidence="4">1,4-alpha-glucan branching enzyme</fullName>
        <ecNumber evidence="4">2.4.1.18</ecNumber>
    </recommendedName>
</protein>
<dbReference type="Gene3D" id="2.60.40.1180">
    <property type="entry name" value="Golgi alpha-mannosidase II"/>
    <property type="match status" value="1"/>
</dbReference>
<dbReference type="Gene3D" id="3.20.20.80">
    <property type="entry name" value="Glycosidases"/>
    <property type="match status" value="1"/>
</dbReference>
<feature type="active site" description="Proton donor" evidence="8">
    <location>
        <position position="377"/>
    </location>
</feature>
<dbReference type="FunFam" id="2.60.40.1180:FF:000050">
    <property type="entry name" value="1,4-alpha-glucan branching enzyme"/>
    <property type="match status" value="1"/>
</dbReference>
<dbReference type="SUPFAM" id="SSF81296">
    <property type="entry name" value="E set domains"/>
    <property type="match status" value="1"/>
</dbReference>
<evidence type="ECO:0000256" key="6">
    <source>
        <dbReference type="ARBA" id="ARBA00022679"/>
    </source>
</evidence>
<dbReference type="InterPro" id="IPR014756">
    <property type="entry name" value="Ig_E-set"/>
</dbReference>
<evidence type="ECO:0000313" key="11">
    <source>
        <dbReference type="Proteomes" id="UP000247973"/>
    </source>
</evidence>
<dbReference type="InterPro" id="IPR006047">
    <property type="entry name" value="GH13_cat_dom"/>
</dbReference>
<dbReference type="GO" id="GO:0005978">
    <property type="term" value="P:glycogen biosynthetic process"/>
    <property type="evidence" value="ECO:0007669"/>
    <property type="project" value="InterPro"/>
</dbReference>
<evidence type="ECO:0000256" key="8">
    <source>
        <dbReference type="PIRSR" id="PIRSR000463-1"/>
    </source>
</evidence>
<keyword evidence="6" id="KW-0808">Transferase</keyword>
<feature type="active site" description="Nucleophile" evidence="8">
    <location>
        <position position="323"/>
    </location>
</feature>
<dbReference type="Pfam" id="PF02806">
    <property type="entry name" value="Alpha-amylase_C"/>
    <property type="match status" value="1"/>
</dbReference>
<dbReference type="InterPro" id="IPR017853">
    <property type="entry name" value="GH"/>
</dbReference>
<dbReference type="PIRSF" id="PIRSF000463">
    <property type="entry name" value="GlgB"/>
    <property type="match status" value="1"/>
</dbReference>
<dbReference type="RefSeq" id="WP_110310432.1">
    <property type="nucleotide sequence ID" value="NZ_QICL01000009.1"/>
</dbReference>
<dbReference type="CDD" id="cd02854">
    <property type="entry name" value="E_set_GBE_euk_N"/>
    <property type="match status" value="1"/>
</dbReference>
<keyword evidence="5" id="KW-0328">Glycosyltransferase</keyword>
<dbReference type="AlphaFoldDB" id="A0A2V3PPB5"/>
<name>A0A2V3PPB5_9BACT</name>
<dbReference type="InterPro" id="IPR004193">
    <property type="entry name" value="Glyco_hydro_13_N"/>
</dbReference>
<dbReference type="OrthoDB" id="9800174at2"/>
<feature type="domain" description="Glycosyl hydrolase family 13 catalytic" evidence="9">
    <location>
        <begin position="160"/>
        <end position="532"/>
    </location>
</feature>
<dbReference type="InterPro" id="IPR006048">
    <property type="entry name" value="A-amylase/branching_C"/>
</dbReference>
<comment type="function">
    <text evidence="2">Catalyzes the formation of the alpha-1,6-glucosidic linkages in glycogen by scission of a 1,4-alpha-linked oligosaccharide from growing alpha-1,4-glucan chains and the subsequent attachment of the oligosaccharide to the alpha-1,6 position.</text>
</comment>
<keyword evidence="7" id="KW-0119">Carbohydrate metabolism</keyword>
<evidence type="ECO:0000256" key="2">
    <source>
        <dbReference type="ARBA" id="ARBA00002953"/>
    </source>
</evidence>
<dbReference type="FunFam" id="3.20.20.80:FF:000001">
    <property type="entry name" value="1,4-alpha-glucan branching enzyme"/>
    <property type="match status" value="1"/>
</dbReference>
<dbReference type="Pfam" id="PF02922">
    <property type="entry name" value="CBM_48"/>
    <property type="match status" value="1"/>
</dbReference>
<comment type="catalytic activity">
    <reaction evidence="1">
        <text>Transfers a segment of a (1-&gt;4)-alpha-D-glucan chain to a primary hydroxy group in a similar glucan chain.</text>
        <dbReference type="EC" id="2.4.1.18"/>
    </reaction>
</comment>
<evidence type="ECO:0000256" key="5">
    <source>
        <dbReference type="ARBA" id="ARBA00022676"/>
    </source>
</evidence>
<evidence type="ECO:0000313" key="10">
    <source>
        <dbReference type="EMBL" id="PXV64712.1"/>
    </source>
</evidence>
<reference evidence="10 11" key="1">
    <citation type="submission" date="2018-03" db="EMBL/GenBank/DDBJ databases">
        <title>Genomic Encyclopedia of Archaeal and Bacterial Type Strains, Phase II (KMG-II): from individual species to whole genera.</title>
        <authorList>
            <person name="Goeker M."/>
        </authorList>
    </citation>
    <scope>NUCLEOTIDE SEQUENCE [LARGE SCALE GENOMIC DNA]</scope>
    <source>
        <strain evidence="10 11">DSM 100214</strain>
    </source>
</reference>
<keyword evidence="11" id="KW-1185">Reference proteome</keyword>
<accession>A0A2V3PPB5</accession>
<dbReference type="InterPro" id="IPR013780">
    <property type="entry name" value="Glyco_hydro_b"/>
</dbReference>
<evidence type="ECO:0000256" key="7">
    <source>
        <dbReference type="ARBA" id="ARBA00023277"/>
    </source>
</evidence>
<dbReference type="Pfam" id="PF00128">
    <property type="entry name" value="Alpha-amylase"/>
    <property type="match status" value="1"/>
</dbReference>
<dbReference type="SUPFAM" id="SSF51011">
    <property type="entry name" value="Glycosyl hydrolase domain"/>
    <property type="match status" value="1"/>
</dbReference>
<evidence type="ECO:0000259" key="9">
    <source>
        <dbReference type="SMART" id="SM00642"/>
    </source>
</evidence>
<dbReference type="Gene3D" id="2.60.40.10">
    <property type="entry name" value="Immunoglobulins"/>
    <property type="match status" value="1"/>
</dbReference>
<dbReference type="InterPro" id="IPR013783">
    <property type="entry name" value="Ig-like_fold"/>
</dbReference>